<comment type="caution">
    <text evidence="1">The sequence shown here is derived from an EMBL/GenBank/DDBJ whole genome shotgun (WGS) entry which is preliminary data.</text>
</comment>
<name>A0ACA9SKS3_9GLOM</name>
<keyword evidence="2" id="KW-1185">Reference proteome</keyword>
<protein>
    <submittedName>
        <fullName evidence="1">21440_t:CDS:1</fullName>
    </submittedName>
</protein>
<feature type="non-terminal residue" evidence="1">
    <location>
        <position position="47"/>
    </location>
</feature>
<dbReference type="EMBL" id="CAJVQC010134027">
    <property type="protein sequence ID" value="CAG8842381.1"/>
    <property type="molecule type" value="Genomic_DNA"/>
</dbReference>
<evidence type="ECO:0000313" key="2">
    <source>
        <dbReference type="Proteomes" id="UP000789920"/>
    </source>
</evidence>
<reference evidence="1" key="1">
    <citation type="submission" date="2021-06" db="EMBL/GenBank/DDBJ databases">
        <authorList>
            <person name="Kallberg Y."/>
            <person name="Tangrot J."/>
            <person name="Rosling A."/>
        </authorList>
    </citation>
    <scope>NUCLEOTIDE SEQUENCE</scope>
    <source>
        <strain evidence="1">MA461A</strain>
    </source>
</reference>
<organism evidence="1 2">
    <name type="scientific">Racocetra persica</name>
    <dbReference type="NCBI Taxonomy" id="160502"/>
    <lineage>
        <taxon>Eukaryota</taxon>
        <taxon>Fungi</taxon>
        <taxon>Fungi incertae sedis</taxon>
        <taxon>Mucoromycota</taxon>
        <taxon>Glomeromycotina</taxon>
        <taxon>Glomeromycetes</taxon>
        <taxon>Diversisporales</taxon>
        <taxon>Gigasporaceae</taxon>
        <taxon>Racocetra</taxon>
    </lineage>
</organism>
<proteinExistence type="predicted"/>
<accession>A0ACA9SKS3</accession>
<dbReference type="Proteomes" id="UP000789920">
    <property type="component" value="Unassembled WGS sequence"/>
</dbReference>
<sequence>MSKKAKQNQIKVNKKNTIIIGRIRKARKLLQRPQEKPKDLHNQQKKT</sequence>
<gene>
    <name evidence="1" type="ORF">RPERSI_LOCUS32293</name>
</gene>
<evidence type="ECO:0000313" key="1">
    <source>
        <dbReference type="EMBL" id="CAG8842381.1"/>
    </source>
</evidence>